<feature type="region of interest" description="Disordered" evidence="2">
    <location>
        <begin position="108"/>
        <end position="142"/>
    </location>
</feature>
<gene>
    <name evidence="4" type="ORF">BOKJ2_LOCUS2800</name>
</gene>
<dbReference type="GO" id="GO:0006417">
    <property type="term" value="P:regulation of translation"/>
    <property type="evidence" value="ECO:0007669"/>
    <property type="project" value="UniProtKB-UniRule"/>
</dbReference>
<feature type="compositionally biased region" description="Polar residues" evidence="2">
    <location>
        <begin position="645"/>
        <end position="657"/>
    </location>
</feature>
<sequence length="714" mass="82915">MNMTPYYPPPAVTAGTPVYAPDIQQQVFIPPQNVMHPQLMSQQSVPPTQSAFYPQNVRPPVMVPQQSRFPHHYVVQHAQPPPNAAGFRPQNRRYSQQIYSRTLSESKLNQTPSMNGQCSPDQPPPPGTAPPFHPPLQPGMAGMPEDMPMYQPQYQQGVVYMDQQPVEQEMFYPQTQFRPPPVPNQIYTPQQYQFQPPPQQYGMPPQQFQRPVNVNPYQQPFQPYQNRQAQSNSPHPSQLSHTEEPAGRPANVSETVVTDQEDYTPPEADAEAELTQQLEETKLDEKEEEEDINNVAGKEFVNSNYQNKNWKPRGQLEEIREEQRPQQRQTQSPFVPDPNAAVFDPRGSERFQNPPVFGSGQHFRNGNVPNQGFRSENMMNQGFRSENQGFRSDNPGFRGENQPAQGFRNENQPNQGFRNEYQTFRSDNQQNQGFRSDNPREFRQENKHSQHDNRQFGNGDKNQFRSYVKNQFRSDNQFRPNFSNDGRNDKRQDQRHLNDRKLERKVSTTSTTSNYSRREDHWRRGNEPKQPEVVECTLCKSQEKPVTVYATHVLRDHQNVKTKCPELQKMTCTECNATGEDAHVKYFCPQFADKKAFNLPKTAEKVRDYIKDRDAKKAQEEQQQQRGQQRNDRQPQNQRQHEQRVYNNSRRNDNQGGNRFRDSYREGGYANRDYGNKEGYGRQDGRKDSQGYRQGGGGGGYGHKRQEGQRYNKN</sequence>
<feature type="compositionally biased region" description="Basic and acidic residues" evidence="2">
    <location>
        <begin position="437"/>
        <end position="454"/>
    </location>
</feature>
<dbReference type="InterPro" id="IPR024161">
    <property type="entry name" value="Znf_nanos-typ"/>
</dbReference>
<feature type="compositionally biased region" description="Basic and acidic residues" evidence="2">
    <location>
        <begin position="704"/>
        <end position="714"/>
    </location>
</feature>
<feature type="compositionally biased region" description="Basic and acidic residues" evidence="2">
    <location>
        <begin position="674"/>
        <end position="690"/>
    </location>
</feature>
<keyword evidence="1" id="KW-0862">Zinc</keyword>
<accession>A0A811K1J4</accession>
<comment type="caution">
    <text evidence="4">The sequence shown here is derived from an EMBL/GenBank/DDBJ whole genome shotgun (WGS) entry which is preliminary data.</text>
</comment>
<evidence type="ECO:0000313" key="4">
    <source>
        <dbReference type="EMBL" id="CAD5209664.1"/>
    </source>
</evidence>
<feature type="compositionally biased region" description="Polar residues" evidence="2">
    <location>
        <begin position="362"/>
        <end position="391"/>
    </location>
</feature>
<dbReference type="Pfam" id="PF05741">
    <property type="entry name" value="zf-nanos"/>
    <property type="match status" value="1"/>
</dbReference>
<feature type="compositionally biased region" description="Pro residues" evidence="2">
    <location>
        <begin position="121"/>
        <end position="137"/>
    </location>
</feature>
<name>A0A811K1J4_9BILA</name>
<dbReference type="GO" id="GO:0003723">
    <property type="term" value="F:RNA binding"/>
    <property type="evidence" value="ECO:0007669"/>
    <property type="project" value="UniProtKB-UniRule"/>
</dbReference>
<keyword evidence="5" id="KW-1185">Reference proteome</keyword>
<feature type="compositionally biased region" description="Low complexity" evidence="2">
    <location>
        <begin position="189"/>
        <end position="226"/>
    </location>
</feature>
<evidence type="ECO:0000259" key="3">
    <source>
        <dbReference type="PROSITE" id="PS51522"/>
    </source>
</evidence>
<feature type="compositionally biased region" description="Basic and acidic residues" evidence="2">
    <location>
        <begin position="486"/>
        <end position="506"/>
    </location>
</feature>
<feature type="compositionally biased region" description="Basic and acidic residues" evidence="2">
    <location>
        <begin position="314"/>
        <end position="325"/>
    </location>
</feature>
<evidence type="ECO:0000313" key="5">
    <source>
        <dbReference type="Proteomes" id="UP000614601"/>
    </source>
</evidence>
<dbReference type="OrthoDB" id="5870823at2759"/>
<dbReference type="InterPro" id="IPR038129">
    <property type="entry name" value="Nanos_sf"/>
</dbReference>
<keyword evidence="1" id="KW-0479">Metal-binding</keyword>
<dbReference type="GO" id="GO:0008270">
    <property type="term" value="F:zinc ion binding"/>
    <property type="evidence" value="ECO:0007669"/>
    <property type="project" value="UniProtKB-KW"/>
</dbReference>
<feature type="region of interest" description="Disordered" evidence="2">
    <location>
        <begin position="174"/>
        <end position="528"/>
    </location>
</feature>
<proteinExistence type="inferred from homology"/>
<feature type="compositionally biased region" description="Polar residues" evidence="2">
    <location>
        <begin position="227"/>
        <end position="240"/>
    </location>
</feature>
<feature type="compositionally biased region" description="Polar residues" evidence="2">
    <location>
        <begin position="460"/>
        <end position="485"/>
    </location>
</feature>
<evidence type="ECO:0000256" key="1">
    <source>
        <dbReference type="PROSITE-ProRule" id="PRU00855"/>
    </source>
</evidence>
<feature type="domain" description="Nanos-type" evidence="3">
    <location>
        <begin position="535"/>
        <end position="590"/>
    </location>
</feature>
<feature type="compositionally biased region" description="Basic and acidic residues" evidence="2">
    <location>
        <begin position="516"/>
        <end position="528"/>
    </location>
</feature>
<dbReference type="PROSITE" id="PS51522">
    <property type="entry name" value="ZF_NANOS"/>
    <property type="match status" value="1"/>
</dbReference>
<keyword evidence="1" id="KW-0810">Translation regulation</keyword>
<protein>
    <recommendedName>
        <fullName evidence="3">Nanos-type domain-containing protein</fullName>
    </recommendedName>
</protein>
<dbReference type="EMBL" id="CAJFDH010000002">
    <property type="protein sequence ID" value="CAD5209664.1"/>
    <property type="molecule type" value="Genomic_DNA"/>
</dbReference>
<comment type="similarity">
    <text evidence="1">Belongs to the nanos family.</text>
</comment>
<reference evidence="4" key="1">
    <citation type="submission" date="2020-09" db="EMBL/GenBank/DDBJ databases">
        <authorList>
            <person name="Kikuchi T."/>
        </authorList>
    </citation>
    <scope>NUCLEOTIDE SEQUENCE</scope>
    <source>
        <strain evidence="4">SH1</strain>
    </source>
</reference>
<keyword evidence="1" id="KW-0694">RNA-binding</keyword>
<evidence type="ECO:0000256" key="2">
    <source>
        <dbReference type="SAM" id="MobiDB-lite"/>
    </source>
</evidence>
<feature type="compositionally biased region" description="Polar residues" evidence="2">
    <location>
        <begin position="402"/>
        <end position="435"/>
    </location>
</feature>
<feature type="compositionally biased region" description="Acidic residues" evidence="2">
    <location>
        <begin position="259"/>
        <end position="272"/>
    </location>
</feature>
<dbReference type="Proteomes" id="UP000783686">
    <property type="component" value="Unassembled WGS sequence"/>
</dbReference>
<keyword evidence="1" id="KW-0863">Zinc-finger</keyword>
<organism evidence="4 5">
    <name type="scientific">Bursaphelenchus okinawaensis</name>
    <dbReference type="NCBI Taxonomy" id="465554"/>
    <lineage>
        <taxon>Eukaryota</taxon>
        <taxon>Metazoa</taxon>
        <taxon>Ecdysozoa</taxon>
        <taxon>Nematoda</taxon>
        <taxon>Chromadorea</taxon>
        <taxon>Rhabditida</taxon>
        <taxon>Tylenchina</taxon>
        <taxon>Tylenchomorpha</taxon>
        <taxon>Aphelenchoidea</taxon>
        <taxon>Aphelenchoididae</taxon>
        <taxon>Bursaphelenchus</taxon>
    </lineage>
</organism>
<dbReference type="Proteomes" id="UP000614601">
    <property type="component" value="Unassembled WGS sequence"/>
</dbReference>
<dbReference type="EMBL" id="CAJFCW020000002">
    <property type="protein sequence ID" value="CAG9089812.1"/>
    <property type="molecule type" value="Genomic_DNA"/>
</dbReference>
<feature type="compositionally biased region" description="Basic and acidic residues" evidence="2">
    <location>
        <begin position="629"/>
        <end position="644"/>
    </location>
</feature>
<dbReference type="AlphaFoldDB" id="A0A811K1J4"/>
<dbReference type="Gene3D" id="4.10.60.30">
    <property type="entry name" value="Nanos, RNA-binding domain"/>
    <property type="match status" value="1"/>
</dbReference>
<feature type="region of interest" description="Disordered" evidence="2">
    <location>
        <begin position="613"/>
        <end position="714"/>
    </location>
</feature>
<feature type="compositionally biased region" description="Polar residues" evidence="2">
    <location>
        <begin position="108"/>
        <end position="119"/>
    </location>
</feature>